<keyword evidence="3" id="KW-0963">Cytoplasm</keyword>
<name>A0A7Y0LAQ3_9GAMM</name>
<dbReference type="EMBL" id="JABBXH010000002">
    <property type="protein sequence ID" value="NMP30877.1"/>
    <property type="molecule type" value="Genomic_DNA"/>
</dbReference>
<protein>
    <submittedName>
        <fullName evidence="6">Universal stress protein</fullName>
    </submittedName>
</protein>
<dbReference type="PANTHER" id="PTHR47892:SF1">
    <property type="entry name" value="UNIVERSAL STRESS PROTEIN E"/>
    <property type="match status" value="1"/>
</dbReference>
<feature type="domain" description="UspA" evidence="5">
    <location>
        <begin position="2"/>
        <end position="133"/>
    </location>
</feature>
<accession>A0A7Y0LAQ3</accession>
<comment type="similarity">
    <text evidence="2">Belongs to the universal stress protein A family.</text>
</comment>
<comment type="subcellular location">
    <subcellularLocation>
        <location evidence="1">Cytoplasm</location>
    </subcellularLocation>
</comment>
<dbReference type="SUPFAM" id="SSF52402">
    <property type="entry name" value="Adenine nucleotide alpha hydrolases-like"/>
    <property type="match status" value="2"/>
</dbReference>
<evidence type="ECO:0000313" key="6">
    <source>
        <dbReference type="EMBL" id="NMP30877.1"/>
    </source>
</evidence>
<feature type="domain" description="UspA" evidence="5">
    <location>
        <begin position="163"/>
        <end position="286"/>
    </location>
</feature>
<dbReference type="PRINTS" id="PR01438">
    <property type="entry name" value="UNVRSLSTRESS"/>
</dbReference>
<reference evidence="6 7" key="1">
    <citation type="submission" date="2020-04" db="EMBL/GenBank/DDBJ databases">
        <title>Thalassotalea sp. M1531, isolated from the surface of marine red alga.</title>
        <authorList>
            <person name="Pang L."/>
            <person name="Lu D.-C."/>
        </authorList>
    </citation>
    <scope>NUCLEOTIDE SEQUENCE [LARGE SCALE GENOMIC DNA]</scope>
    <source>
        <strain evidence="6 7">M1531</strain>
    </source>
</reference>
<sequence>MTKILVIADFDEQQTVAIERAKEYAELKGANLHIVYFCHENFRHVPGDHEALKEKILATQKLNAKAQLDAIDMSGIDYEFEVVWESRIAYWVQGYVERESPDMVLKTGNRSETFFYTPTDWQLLRECSAPLMISAEKKWRKTPNVLAAIDLETSIESKRLLNTKVLQQAKSLADFQESELFICYTIPFSPLLRDLGMQYTDELERQAEDSLKETIEQIAKEYGIPVENFVMKAGQPEKVIPSTAAKAKAGVVVMGTVARKGIAGKLMGNTAEKVLKLLKSDVIAIKPDS</sequence>
<evidence type="ECO:0000313" key="7">
    <source>
        <dbReference type="Proteomes" id="UP000568664"/>
    </source>
</evidence>
<comment type="caution">
    <text evidence="6">The sequence shown here is derived from an EMBL/GenBank/DDBJ whole genome shotgun (WGS) entry which is preliminary data.</text>
</comment>
<dbReference type="RefSeq" id="WP_169074229.1">
    <property type="nucleotide sequence ID" value="NZ_JABBXH010000002.1"/>
</dbReference>
<comment type="function">
    <text evidence="4">Required for resistance to DNA-damaging agents.</text>
</comment>
<evidence type="ECO:0000259" key="5">
    <source>
        <dbReference type="Pfam" id="PF00582"/>
    </source>
</evidence>
<dbReference type="InterPro" id="IPR006015">
    <property type="entry name" value="Universal_stress_UspA"/>
</dbReference>
<dbReference type="GO" id="GO:0005737">
    <property type="term" value="C:cytoplasm"/>
    <property type="evidence" value="ECO:0007669"/>
    <property type="project" value="UniProtKB-SubCell"/>
</dbReference>
<dbReference type="Pfam" id="PF00582">
    <property type="entry name" value="Usp"/>
    <property type="match status" value="2"/>
</dbReference>
<dbReference type="InterPro" id="IPR006016">
    <property type="entry name" value="UspA"/>
</dbReference>
<evidence type="ECO:0000256" key="1">
    <source>
        <dbReference type="ARBA" id="ARBA00004496"/>
    </source>
</evidence>
<dbReference type="Gene3D" id="3.40.50.12370">
    <property type="match status" value="1"/>
</dbReference>
<dbReference type="Proteomes" id="UP000568664">
    <property type="component" value="Unassembled WGS sequence"/>
</dbReference>
<dbReference type="AlphaFoldDB" id="A0A7Y0LAQ3"/>
<evidence type="ECO:0000256" key="2">
    <source>
        <dbReference type="ARBA" id="ARBA00008791"/>
    </source>
</evidence>
<proteinExistence type="inferred from homology"/>
<dbReference type="PANTHER" id="PTHR47892">
    <property type="entry name" value="UNIVERSAL STRESS PROTEIN E"/>
    <property type="match status" value="1"/>
</dbReference>
<keyword evidence="7" id="KW-1185">Reference proteome</keyword>
<evidence type="ECO:0000256" key="4">
    <source>
        <dbReference type="ARBA" id="ARBA00037131"/>
    </source>
</evidence>
<organism evidence="6 7">
    <name type="scientific">Thalassotalea algicola</name>
    <dbReference type="NCBI Taxonomy" id="2716224"/>
    <lineage>
        <taxon>Bacteria</taxon>
        <taxon>Pseudomonadati</taxon>
        <taxon>Pseudomonadota</taxon>
        <taxon>Gammaproteobacteria</taxon>
        <taxon>Alteromonadales</taxon>
        <taxon>Colwelliaceae</taxon>
        <taxon>Thalassotalea</taxon>
    </lineage>
</organism>
<gene>
    <name evidence="6" type="ORF">HII17_04810</name>
</gene>
<evidence type="ECO:0000256" key="3">
    <source>
        <dbReference type="ARBA" id="ARBA00022490"/>
    </source>
</evidence>